<dbReference type="EMBL" id="JAPDGR010005603">
    <property type="protein sequence ID" value="KAJ2965449.1"/>
    <property type="molecule type" value="Genomic_DNA"/>
</dbReference>
<gene>
    <name evidence="1" type="ORF">NUW58_g10885</name>
</gene>
<keyword evidence="2" id="KW-1185">Reference proteome</keyword>
<dbReference type="Proteomes" id="UP001143856">
    <property type="component" value="Unassembled WGS sequence"/>
</dbReference>
<organism evidence="1 2">
    <name type="scientific">Xylaria curta</name>
    <dbReference type="NCBI Taxonomy" id="42375"/>
    <lineage>
        <taxon>Eukaryota</taxon>
        <taxon>Fungi</taxon>
        <taxon>Dikarya</taxon>
        <taxon>Ascomycota</taxon>
        <taxon>Pezizomycotina</taxon>
        <taxon>Sordariomycetes</taxon>
        <taxon>Xylariomycetidae</taxon>
        <taxon>Xylariales</taxon>
        <taxon>Xylariaceae</taxon>
        <taxon>Xylaria</taxon>
    </lineage>
</organism>
<protein>
    <submittedName>
        <fullName evidence="1">Uncharacterized protein</fullName>
    </submittedName>
</protein>
<reference evidence="1" key="1">
    <citation type="submission" date="2022-10" db="EMBL/GenBank/DDBJ databases">
        <title>Genome Sequence of Xylaria curta.</title>
        <authorList>
            <person name="Buettner E."/>
        </authorList>
    </citation>
    <scope>NUCLEOTIDE SEQUENCE</scope>
    <source>
        <strain evidence="1">Babe10</strain>
    </source>
</reference>
<accession>A0ACC1MFL5</accession>
<name>A0ACC1MFL5_9PEZI</name>
<sequence>MGFFVAGFVRDAAPKADDVGDRDLVIPNGSLSNGSEARMTDPDEGLNATADNESSDDSEGDEWGGESQRGFDPLATSLTHLIVYLLLSLSTLFMT</sequence>
<comment type="caution">
    <text evidence="1">The sequence shown here is derived from an EMBL/GenBank/DDBJ whole genome shotgun (WGS) entry which is preliminary data.</text>
</comment>
<proteinExistence type="predicted"/>
<evidence type="ECO:0000313" key="2">
    <source>
        <dbReference type="Proteomes" id="UP001143856"/>
    </source>
</evidence>
<evidence type="ECO:0000313" key="1">
    <source>
        <dbReference type="EMBL" id="KAJ2965449.1"/>
    </source>
</evidence>